<dbReference type="InterPro" id="IPR011542">
    <property type="entry name" value="SUF_FeS_clus_asmbl_SufD"/>
</dbReference>
<feature type="domain" description="SUF system FeS cluster assembly SufBD core" evidence="1">
    <location>
        <begin position="169"/>
        <end position="398"/>
    </location>
</feature>
<protein>
    <recommendedName>
        <fullName evidence="4">Fe-S cluster assembly protein SufD</fullName>
    </recommendedName>
</protein>
<accession>A0AA48RDT5</accession>
<organism evidence="3">
    <name type="scientific">freshwater sediment metagenome</name>
    <dbReference type="NCBI Taxonomy" id="556182"/>
    <lineage>
        <taxon>unclassified sequences</taxon>
        <taxon>metagenomes</taxon>
        <taxon>ecological metagenomes</taxon>
    </lineage>
</organism>
<reference evidence="3" key="1">
    <citation type="submission" date="2023-07" db="EMBL/GenBank/DDBJ databases">
        <authorList>
            <person name="Pelsma A.J. K."/>
        </authorList>
    </citation>
    <scope>NUCLEOTIDE SEQUENCE</scope>
</reference>
<dbReference type="PANTHER" id="PTHR43575">
    <property type="entry name" value="PROTEIN ABCI7, CHLOROPLASTIC"/>
    <property type="match status" value="1"/>
</dbReference>
<dbReference type="NCBIfam" id="TIGR01981">
    <property type="entry name" value="sufD"/>
    <property type="match status" value="1"/>
</dbReference>
<dbReference type="GO" id="GO:0016226">
    <property type="term" value="P:iron-sulfur cluster assembly"/>
    <property type="evidence" value="ECO:0007669"/>
    <property type="project" value="InterPro"/>
</dbReference>
<dbReference type="InterPro" id="IPR055346">
    <property type="entry name" value="Fe-S_cluster_assembly_SufBD"/>
</dbReference>
<evidence type="ECO:0008006" key="4">
    <source>
        <dbReference type="Google" id="ProtNLM"/>
    </source>
</evidence>
<dbReference type="InterPro" id="IPR000825">
    <property type="entry name" value="SUF_FeS_clus_asmbl_SufBD_core"/>
</dbReference>
<dbReference type="Pfam" id="PF01458">
    <property type="entry name" value="SUFBD_core"/>
    <property type="match status" value="1"/>
</dbReference>
<evidence type="ECO:0000259" key="1">
    <source>
        <dbReference type="Pfam" id="PF01458"/>
    </source>
</evidence>
<dbReference type="EMBL" id="OY288114">
    <property type="protein sequence ID" value="CAJ0863435.1"/>
    <property type="molecule type" value="Genomic_DNA"/>
</dbReference>
<evidence type="ECO:0000313" key="3">
    <source>
        <dbReference type="EMBL" id="CAJ0863435.1"/>
    </source>
</evidence>
<sequence length="428" mass="45336">MTKVVTEADTALSGLFDEMKGRGAAGLRETAWQDFARKGLPNRRVESWHYTDLKAALAKPAPLAGASAAPPLARVHDAVRLVTLDGQFRPDLSDLADLPDGVTAQPLREALAQGAPGIMALIASADVQTDDAIVSLNAALMQDGVILRIPAGAALERTIELATLVSGETAQSSFARSLVIMGRGAKATIVETAGALGAGAAQDNQALILRLATGATLDLVTHATGQSDALVRVMSLIAHLDTDAALNSFALLEGAGLLRRQIFARLDGEKTKVTLNGATLARSRQHVDTTLVVDHALPHGESRERFRYILDEQGTGVFQGKIVVRPHAQKTDGVMQSKALLLSDGAAMNNKPELEIFADDVQCGHGATCGRLDKDQLFYLMARGIPRRDAESLLIEGFANEAFDGLTNEALRDYLGARVAAWLAGRSA</sequence>
<name>A0AA48RDT5_9ZZZZ</name>
<dbReference type="AlphaFoldDB" id="A0AA48RDT5"/>
<evidence type="ECO:0000259" key="2">
    <source>
        <dbReference type="Pfam" id="PF19295"/>
    </source>
</evidence>
<dbReference type="Pfam" id="PF19295">
    <property type="entry name" value="SufBD_N"/>
    <property type="match status" value="1"/>
</dbReference>
<dbReference type="InterPro" id="IPR037284">
    <property type="entry name" value="SUF_FeS_clus_asmbl_SufBD_sf"/>
</dbReference>
<feature type="domain" description="SUF system FeS cluster assembly SufBD N-terminal" evidence="2">
    <location>
        <begin position="81"/>
        <end position="160"/>
    </location>
</feature>
<dbReference type="SUPFAM" id="SSF101960">
    <property type="entry name" value="Stabilizer of iron transporter SufD"/>
    <property type="match status" value="1"/>
</dbReference>
<proteinExistence type="predicted"/>
<gene>
    <name evidence="3" type="ORF">AMST5_01580</name>
</gene>
<dbReference type="PANTHER" id="PTHR43575:SF1">
    <property type="entry name" value="PROTEIN ABCI7, CHLOROPLASTIC"/>
    <property type="match status" value="1"/>
</dbReference>
<dbReference type="InterPro" id="IPR045595">
    <property type="entry name" value="SufBD_N"/>
</dbReference>